<evidence type="ECO:0008006" key="3">
    <source>
        <dbReference type="Google" id="ProtNLM"/>
    </source>
</evidence>
<reference evidence="2" key="1">
    <citation type="submission" date="2011-03" db="EMBL/GenBank/DDBJ databases">
        <title>Draft genome sequence of Brevundimonas diminuta.</title>
        <authorList>
            <person name="Brown P.J.B."/>
            <person name="Buechlein A."/>
            <person name="Hemmerich C."/>
            <person name="Brun Y.V."/>
        </authorList>
    </citation>
    <scope>NUCLEOTIDE SEQUENCE [LARGE SCALE GENOMIC DNA]</scope>
    <source>
        <strain evidence="2">C19</strain>
    </source>
</reference>
<name>F4QT50_9CAUL</name>
<evidence type="ECO:0000313" key="2">
    <source>
        <dbReference type="Proteomes" id="UP000006512"/>
    </source>
</evidence>
<accession>F4QT50</accession>
<sequence>MRFRFKKTLIAVAAIAACGVAYVTLNNPRREVIMPVRTVTLTVAPQAEAEFAEKVRKFAVAEKLGIANSQGSADNLVILLRDENREVNITRYGASAPVSAAFYKGKGLFPASQSQLNSDAEEFLAAVTQIPGVAAVR</sequence>
<dbReference type="RefSeq" id="WP_006275119.1">
    <property type="nucleotide sequence ID" value="NZ_GL883080.1"/>
</dbReference>
<dbReference type="EMBL" id="GL883080">
    <property type="protein sequence ID" value="EGF89920.1"/>
    <property type="molecule type" value="Genomic_DNA"/>
</dbReference>
<organism evidence="1 2">
    <name type="scientific">Asticcacaulis biprosthecium C19</name>
    <dbReference type="NCBI Taxonomy" id="715226"/>
    <lineage>
        <taxon>Bacteria</taxon>
        <taxon>Pseudomonadati</taxon>
        <taxon>Pseudomonadota</taxon>
        <taxon>Alphaproteobacteria</taxon>
        <taxon>Caulobacterales</taxon>
        <taxon>Caulobacteraceae</taxon>
        <taxon>Asticcacaulis</taxon>
    </lineage>
</organism>
<keyword evidence="2" id="KW-1185">Reference proteome</keyword>
<protein>
    <recommendedName>
        <fullName evidence="3">Lipoprotein</fullName>
    </recommendedName>
</protein>
<dbReference type="OrthoDB" id="7173034at2"/>
<dbReference type="STRING" id="715226.ABI_43440"/>
<gene>
    <name evidence="1" type="ORF">ABI_43440</name>
</gene>
<dbReference type="PROSITE" id="PS51257">
    <property type="entry name" value="PROKAR_LIPOPROTEIN"/>
    <property type="match status" value="1"/>
</dbReference>
<dbReference type="HOGENOM" id="CLU_1861089_0_0_5"/>
<dbReference type="AlphaFoldDB" id="F4QT50"/>
<evidence type="ECO:0000313" key="1">
    <source>
        <dbReference type="EMBL" id="EGF89920.1"/>
    </source>
</evidence>
<proteinExistence type="predicted"/>
<dbReference type="Proteomes" id="UP000006512">
    <property type="component" value="Unassembled WGS sequence"/>
</dbReference>